<organism evidence="2 3">
    <name type="scientific">Araneus ventricosus</name>
    <name type="common">Orbweaver spider</name>
    <name type="synonym">Epeira ventricosa</name>
    <dbReference type="NCBI Taxonomy" id="182803"/>
    <lineage>
        <taxon>Eukaryota</taxon>
        <taxon>Metazoa</taxon>
        <taxon>Ecdysozoa</taxon>
        <taxon>Arthropoda</taxon>
        <taxon>Chelicerata</taxon>
        <taxon>Arachnida</taxon>
        <taxon>Araneae</taxon>
        <taxon>Araneomorphae</taxon>
        <taxon>Entelegynae</taxon>
        <taxon>Araneoidea</taxon>
        <taxon>Araneidae</taxon>
        <taxon>Araneus</taxon>
    </lineage>
</organism>
<gene>
    <name evidence="2" type="ORF">AVEN_206953_1</name>
</gene>
<feature type="compositionally biased region" description="Basic and acidic residues" evidence="1">
    <location>
        <begin position="90"/>
        <end position="108"/>
    </location>
</feature>
<dbReference type="Proteomes" id="UP000499080">
    <property type="component" value="Unassembled WGS sequence"/>
</dbReference>
<comment type="caution">
    <text evidence="2">The sequence shown here is derived from an EMBL/GenBank/DDBJ whole genome shotgun (WGS) entry which is preliminary data.</text>
</comment>
<evidence type="ECO:0000313" key="2">
    <source>
        <dbReference type="EMBL" id="GBN10151.1"/>
    </source>
</evidence>
<evidence type="ECO:0000256" key="1">
    <source>
        <dbReference type="SAM" id="MobiDB-lite"/>
    </source>
</evidence>
<feature type="compositionally biased region" description="Basic and acidic residues" evidence="1">
    <location>
        <begin position="119"/>
        <end position="128"/>
    </location>
</feature>
<dbReference type="AlphaFoldDB" id="A0A4Y2L627"/>
<accession>A0A4Y2L627</accession>
<dbReference type="EMBL" id="BGPR01005435">
    <property type="protein sequence ID" value="GBN10151.1"/>
    <property type="molecule type" value="Genomic_DNA"/>
</dbReference>
<sequence>MPVAIIQCKYYFLIETTSTKYQKHFPSHKRSSTDNETCLVSKEKRRGTERRKKIQKSSKLLIPASWVATGFLDKEHTRQQQSVHLAFQGKEGKEKKTETLENSGEKRNLGIGSQQPNPRDLETMDKKHVVPHWL</sequence>
<feature type="region of interest" description="Disordered" evidence="1">
    <location>
        <begin position="25"/>
        <end position="55"/>
    </location>
</feature>
<reference evidence="2 3" key="1">
    <citation type="journal article" date="2019" name="Sci. Rep.">
        <title>Orb-weaving spider Araneus ventricosus genome elucidates the spidroin gene catalogue.</title>
        <authorList>
            <person name="Kono N."/>
            <person name="Nakamura H."/>
            <person name="Ohtoshi R."/>
            <person name="Moran D.A.P."/>
            <person name="Shinohara A."/>
            <person name="Yoshida Y."/>
            <person name="Fujiwara M."/>
            <person name="Mori M."/>
            <person name="Tomita M."/>
            <person name="Arakawa K."/>
        </authorList>
    </citation>
    <scope>NUCLEOTIDE SEQUENCE [LARGE SCALE GENOMIC DNA]</scope>
</reference>
<keyword evidence="3" id="KW-1185">Reference proteome</keyword>
<feature type="region of interest" description="Disordered" evidence="1">
    <location>
        <begin position="85"/>
        <end position="134"/>
    </location>
</feature>
<name>A0A4Y2L627_ARAVE</name>
<feature type="compositionally biased region" description="Basic residues" evidence="1">
    <location>
        <begin position="43"/>
        <end position="55"/>
    </location>
</feature>
<evidence type="ECO:0000313" key="3">
    <source>
        <dbReference type="Proteomes" id="UP000499080"/>
    </source>
</evidence>
<proteinExistence type="predicted"/>
<protein>
    <submittedName>
        <fullName evidence="2">Uncharacterized protein</fullName>
    </submittedName>
</protein>